<keyword evidence="1" id="KW-0328">Glycosyltransferase</keyword>
<organism evidence="4 5">
    <name type="scientific">Arthrobacter mangrovi</name>
    <dbReference type="NCBI Taxonomy" id="2966350"/>
    <lineage>
        <taxon>Bacteria</taxon>
        <taxon>Bacillati</taxon>
        <taxon>Actinomycetota</taxon>
        <taxon>Actinomycetes</taxon>
        <taxon>Micrococcales</taxon>
        <taxon>Micrococcaceae</taxon>
        <taxon>Arthrobacter</taxon>
    </lineage>
</organism>
<feature type="compositionally biased region" description="Polar residues" evidence="3">
    <location>
        <begin position="1"/>
        <end position="10"/>
    </location>
</feature>
<dbReference type="RefSeq" id="WP_264797545.1">
    <property type="nucleotide sequence ID" value="NZ_BRVS01000037.1"/>
</dbReference>
<dbReference type="EMBL" id="BRVS01000037">
    <property type="protein sequence ID" value="GLB69448.1"/>
    <property type="molecule type" value="Genomic_DNA"/>
</dbReference>
<keyword evidence="5" id="KW-1185">Reference proteome</keyword>
<accession>A0ABQ5MZY2</accession>
<sequence length="417" mass="43937">MQHQPPAQGNGTEERGAGGRSAGAAADATGGASFGGERLAPDAAHGPGIGPILERFEGVRRIAVLRGGGLGDMMFAVPAIESLAAAYPEAEVTLLGTEAHAVLFRGRPGPVHRVEPLPFAEGVRPGPEDPEAVEDFMERMRARKFDLAVQLHGGGRNSNPFLLRLGARHTVGTRTEDAAALERSVPYLYYQHEVLRALEVVGLAGAAPAALQPQLAPLPDEEELASGWLDPGRPSLVTIHPGATDARRRWPASSFARVAARAAADGSQVLLVGDKTDVPLADEVVALAREHTDDGGSIRSAAGRLSLAELSAVLRASDVMLGNDSGPRHLAQAVGTPTVGIYWVGNLIMAGPLGRTLHRVHLSWMTHCPQCGADVTQVGWTAPHCGHEFALTEQVRAEDVYADLAQLRATSLLLRGK</sequence>
<dbReference type="InterPro" id="IPR051199">
    <property type="entry name" value="LPS_LOS_Heptosyltrfase"/>
</dbReference>
<dbReference type="PANTHER" id="PTHR30160:SF1">
    <property type="entry name" value="LIPOPOLYSACCHARIDE 1,2-N-ACETYLGLUCOSAMINETRANSFERASE-RELATED"/>
    <property type="match status" value="1"/>
</dbReference>
<proteinExistence type="predicted"/>
<dbReference type="PANTHER" id="PTHR30160">
    <property type="entry name" value="TETRAACYLDISACCHARIDE 4'-KINASE-RELATED"/>
    <property type="match status" value="1"/>
</dbReference>
<comment type="caution">
    <text evidence="4">The sequence shown here is derived from an EMBL/GenBank/DDBJ whole genome shotgun (WGS) entry which is preliminary data.</text>
</comment>
<dbReference type="CDD" id="cd03789">
    <property type="entry name" value="GT9_LPS_heptosyltransferase"/>
    <property type="match status" value="1"/>
</dbReference>
<protein>
    <submittedName>
        <fullName evidence="4">LPS biosynthesis-related glycosyltransferase</fullName>
    </submittedName>
</protein>
<gene>
    <name evidence="4" type="ORF">AHIS1636_38930</name>
</gene>
<feature type="region of interest" description="Disordered" evidence="3">
    <location>
        <begin position="1"/>
        <end position="42"/>
    </location>
</feature>
<evidence type="ECO:0000256" key="2">
    <source>
        <dbReference type="ARBA" id="ARBA00022679"/>
    </source>
</evidence>
<evidence type="ECO:0000313" key="4">
    <source>
        <dbReference type="EMBL" id="GLB69448.1"/>
    </source>
</evidence>
<dbReference type="InterPro" id="IPR002201">
    <property type="entry name" value="Glyco_trans_9"/>
</dbReference>
<feature type="compositionally biased region" description="Low complexity" evidence="3">
    <location>
        <begin position="22"/>
        <end position="31"/>
    </location>
</feature>
<dbReference type="Proteomes" id="UP001209654">
    <property type="component" value="Unassembled WGS sequence"/>
</dbReference>
<evidence type="ECO:0000313" key="5">
    <source>
        <dbReference type="Proteomes" id="UP001209654"/>
    </source>
</evidence>
<keyword evidence="2" id="KW-0808">Transferase</keyword>
<name>A0ABQ5MZY2_9MICC</name>
<reference evidence="4 5" key="1">
    <citation type="journal article" date="2023" name="Int. J. Syst. Evol. Microbiol.">
        <title>Arthrobacter mangrovi sp. nov., an actinobacterium isolated from the rhizosphere of a mangrove.</title>
        <authorList>
            <person name="Hamada M."/>
            <person name="Saitou S."/>
            <person name="Enomoto N."/>
            <person name="Nanri K."/>
            <person name="Hidaka K."/>
            <person name="Miura T."/>
            <person name="Tamura T."/>
        </authorList>
    </citation>
    <scope>NUCLEOTIDE SEQUENCE [LARGE SCALE GENOMIC DNA]</scope>
    <source>
        <strain evidence="4 5">NBRC 112813</strain>
    </source>
</reference>
<dbReference type="Pfam" id="PF01075">
    <property type="entry name" value="Glyco_transf_9"/>
    <property type="match status" value="1"/>
</dbReference>
<dbReference type="Gene3D" id="3.40.50.2000">
    <property type="entry name" value="Glycogen Phosphorylase B"/>
    <property type="match status" value="2"/>
</dbReference>
<evidence type="ECO:0000256" key="3">
    <source>
        <dbReference type="SAM" id="MobiDB-lite"/>
    </source>
</evidence>
<dbReference type="SUPFAM" id="SSF53756">
    <property type="entry name" value="UDP-Glycosyltransferase/glycogen phosphorylase"/>
    <property type="match status" value="1"/>
</dbReference>
<evidence type="ECO:0000256" key="1">
    <source>
        <dbReference type="ARBA" id="ARBA00022676"/>
    </source>
</evidence>